<dbReference type="GO" id="GO:0006952">
    <property type="term" value="P:defense response"/>
    <property type="evidence" value="ECO:0007669"/>
    <property type="project" value="UniProtKB-KW"/>
</dbReference>
<dbReference type="EMBL" id="JAMZMK010005584">
    <property type="protein sequence ID" value="KAI7752887.1"/>
    <property type="molecule type" value="Genomic_DNA"/>
</dbReference>
<dbReference type="InterPro" id="IPR002182">
    <property type="entry name" value="NB-ARC"/>
</dbReference>
<comment type="similarity">
    <text evidence="1">Belongs to the disease resistance NB-LRR family.</text>
</comment>
<keyword evidence="2" id="KW-0433">Leucine-rich repeat</keyword>
<evidence type="ECO:0000256" key="1">
    <source>
        <dbReference type="ARBA" id="ARBA00008894"/>
    </source>
</evidence>
<evidence type="ECO:0008006" key="10">
    <source>
        <dbReference type="Google" id="ProtNLM"/>
    </source>
</evidence>
<dbReference type="GO" id="GO:0005524">
    <property type="term" value="F:ATP binding"/>
    <property type="evidence" value="ECO:0007669"/>
    <property type="project" value="UniProtKB-KW"/>
</dbReference>
<evidence type="ECO:0000313" key="8">
    <source>
        <dbReference type="EMBL" id="KAI7752887.1"/>
    </source>
</evidence>
<dbReference type="GO" id="GO:0043531">
    <property type="term" value="F:ADP binding"/>
    <property type="evidence" value="ECO:0007669"/>
    <property type="project" value="InterPro"/>
</dbReference>
<feature type="domain" description="Disease resistance protein At4g27190-like leucine-rich repeats" evidence="7">
    <location>
        <begin position="1329"/>
        <end position="1430"/>
    </location>
</feature>
<feature type="compositionally biased region" description="Polar residues" evidence="5">
    <location>
        <begin position="1785"/>
        <end position="1795"/>
    </location>
</feature>
<evidence type="ECO:0000259" key="6">
    <source>
        <dbReference type="Pfam" id="PF00931"/>
    </source>
</evidence>
<feature type="domain" description="Disease resistance protein At4g27190-like leucine-rich repeats" evidence="7">
    <location>
        <begin position="887"/>
        <end position="1044"/>
    </location>
</feature>
<evidence type="ECO:0000256" key="2">
    <source>
        <dbReference type="ARBA" id="ARBA00022614"/>
    </source>
</evidence>
<evidence type="ECO:0000313" key="9">
    <source>
        <dbReference type="Proteomes" id="UP001206925"/>
    </source>
</evidence>
<dbReference type="SUPFAM" id="SSF52047">
    <property type="entry name" value="RNI-like"/>
    <property type="match status" value="2"/>
</dbReference>
<feature type="domain" description="Disease resistance protein At4g27190-like leucine-rich repeats" evidence="7">
    <location>
        <begin position="1586"/>
        <end position="1690"/>
    </location>
</feature>
<name>A0AAD5D4G9_AMBAR</name>
<dbReference type="InterPro" id="IPR032675">
    <property type="entry name" value="LRR_dom_sf"/>
</dbReference>
<feature type="region of interest" description="Disordered" evidence="5">
    <location>
        <begin position="1728"/>
        <end position="1805"/>
    </location>
</feature>
<keyword evidence="4" id="KW-0547">Nucleotide-binding</keyword>
<evidence type="ECO:0000259" key="7">
    <source>
        <dbReference type="Pfam" id="PF23247"/>
    </source>
</evidence>
<dbReference type="Gene3D" id="1.10.8.430">
    <property type="entry name" value="Helical domain of apoptotic protease-activating factors"/>
    <property type="match status" value="1"/>
</dbReference>
<dbReference type="Pfam" id="PF00931">
    <property type="entry name" value="NB-ARC"/>
    <property type="match status" value="1"/>
</dbReference>
<dbReference type="InterPro" id="IPR042197">
    <property type="entry name" value="Apaf_helical"/>
</dbReference>
<accession>A0AAD5D4G9</accession>
<dbReference type="SUPFAM" id="SSF52540">
    <property type="entry name" value="P-loop containing nucleoside triphosphate hydrolases"/>
    <property type="match status" value="1"/>
</dbReference>
<feature type="domain" description="Disease resistance protein At4g27190-like leucine-rich repeats" evidence="7">
    <location>
        <begin position="1077"/>
        <end position="1151"/>
    </location>
</feature>
<keyword evidence="3" id="KW-0611">Plant defense</keyword>
<dbReference type="PANTHER" id="PTHR33463:SF222">
    <property type="entry name" value="NB-ARC-RELATED"/>
    <property type="match status" value="1"/>
</dbReference>
<protein>
    <recommendedName>
        <fullName evidence="10">NB-ARC domain-containing protein</fullName>
    </recommendedName>
</protein>
<dbReference type="Gene3D" id="3.40.50.300">
    <property type="entry name" value="P-loop containing nucleotide triphosphate hydrolases"/>
    <property type="match status" value="1"/>
</dbReference>
<dbReference type="PANTHER" id="PTHR33463">
    <property type="entry name" value="NB-ARC DOMAIN-CONTAINING PROTEIN-RELATED"/>
    <property type="match status" value="1"/>
</dbReference>
<dbReference type="InterPro" id="IPR027417">
    <property type="entry name" value="P-loop_NTPase"/>
</dbReference>
<feature type="compositionally biased region" description="Acidic residues" evidence="5">
    <location>
        <begin position="1742"/>
        <end position="1775"/>
    </location>
</feature>
<dbReference type="Pfam" id="PF23247">
    <property type="entry name" value="LRR_RPS2"/>
    <property type="match status" value="7"/>
</dbReference>
<proteinExistence type="inferred from homology"/>
<gene>
    <name evidence="8" type="ORF">M8C21_000046</name>
</gene>
<feature type="domain" description="NB-ARC" evidence="6">
    <location>
        <begin position="143"/>
        <end position="313"/>
    </location>
</feature>
<keyword evidence="4" id="KW-0067">ATP-binding</keyword>
<dbReference type="Proteomes" id="UP001206925">
    <property type="component" value="Unassembled WGS sequence"/>
</dbReference>
<sequence length="1805" mass="205988">MEQSVYEIVVRPVMRILTDHISKHLGYAACSTKHVNKMRNKMQDLENTSVSDWLNAVEKLKEEVQKIPSDNIGCLNMKTRYQAGRQACKNTATIQELTETNSGFKWTDAPKPTGIVDSKPASSTTASSSGAEVFRSRDEPFNKALKLLQIDADNSPVIALCGMGGVGKTTMMEQLLERVAKENKTFDLFVKVVIGRSPNMLSIQNDVSVQMGGEGLLEKTEAASADSLCKKFKEQLQDGKKRILVILDDVWQNINLKSIGITSPLPKGLKLLLTSRDSKFCSQIAVGVGSTIQVVKVDVLEEEEAQNLFCQIAEVSKENDEDKYLIGCDIVKACGHLPLAIKLIASTLKFEEMFEWRTARDLLKNGEFDDDVQEIIKISYDYIKRDEEKKIFLHCGLYPEDYDIPIEDLMRHAWGLKLFKKVSTLREARDRTNTCVGNLIKANLLIKSDQVGCVKLHDLVLAFVLSEVSKGDHGWIINHGDVSNWDRDEVGESCKRISLTCKGMSEFSSKYRYPNMSLLQLMHGDPSLIFPEDFYDKMEDLKVVAYYAMHYPLPPLPPRSLEYSTNLKSLCLHNCFLVFDLSSIGDLVNLEVLSFADSGINKLPSTIGNLKRLKLLDLTGCGNLHIDDGVFKKLKSLEELYMRVSGKQAVRFTDSSFEELMMLSSQLCAMEVEFVNKITHLKNVCFTKLDRFRISVGRLLEPKLENEKFAFKNTLNLVTNNSSDLLDCKISELFKKTENLTLEVKYMIRLEDICSFHPSDRSTFSCLSDLEVSKCENVKYLFTISMATGLKKLEKLKISSCNNLEALVHDYGSEINSGFEMIKFGDLKLMSLKGLPKLISLFLVENVVELPQLIKLEVEELPNFTSIYPHKNNISALLNNQVKIPELKELKIRSMSNLEQIWACRSDEEVNSISMLRVIEVAGCDNLVSLFPTNPIRLVKHLEELEVSECGSIEVIFNIDLESCVSEVERLSYSSLKSIEVYYLKNLREVWRIKCYENKSSCILSFDAIETISIGNCESFRKIFTSTNVKVDMHALRNLYIRGCREHGRNMELIEYRQHEETKVFSGEEDRDDNIPTVAIPSSLVHYFLNLDTLELNYYDGMEVVFEIESGLLSSTDLVTTTHNQQPLLLPPYLQTLKLSYMVSMSHVWKCSNWNKFLILQKQHTQSSFRSLTTIHLGFCDRIKYLFSPLMAKLLSNLKTIDIDWCYSMEEIVSNRDDKDEEITATYETTALFPHLHSLVLFEMKNLKRIGGDAGVRNEIKFSQVNIVSWSLCQYPREIRIHLCSELVEIFETQGITNNGGFGSHSDIDEGRAGTDTTTLAIPRLENIHVPQLSNLKKLVIYECDLLQHVFTFSTLESLKQLEELAISKCSAMEVVVKKENEEQRKVVVFPHLKSIQLRSLPNLQGFFLGMNGFEWPLLETVVIEKCPQMVVFTSGASIAPKLTYIRTELGKHILDEGGLNFDLTTESQQVPSAESTTLCSLLFKQFPACYFRNLIELIPRWDDKCHKSLISSDDVPHLQKLERILLEYFSSLEVVFEVEAKEGENSESQTILQIPNLTQLEFRRLFCLEYIWKRNHHHNNRTVWLFPNLTTMIIDQCRCLNYVISSSMVGSLQQLQHLHVSSCRQMKEVVKVEEEDLECDAKGKEIVLPCLKSLKLARLDRLEGFYLGMEGFSLPSLHNLEIMGCPNIKVFSRGHVATPALKAFDTSFGRCYVRKDINSSMEAIVKIQEEEEEEEKKKEREDEEDDEKEDEDEEDDEEEDENNDNEDRDDEEEEVHSYIETAQHESASNNQQFQEGVMELKLEP</sequence>
<dbReference type="SUPFAM" id="SSF52058">
    <property type="entry name" value="L domain-like"/>
    <property type="match status" value="1"/>
</dbReference>
<dbReference type="Gene3D" id="3.80.10.10">
    <property type="entry name" value="Ribonuclease Inhibitor"/>
    <property type="match status" value="5"/>
</dbReference>
<evidence type="ECO:0000256" key="5">
    <source>
        <dbReference type="SAM" id="MobiDB-lite"/>
    </source>
</evidence>
<feature type="domain" description="Disease resistance protein At4g27190-like leucine-rich repeats" evidence="7">
    <location>
        <begin position="1487"/>
        <end position="1580"/>
    </location>
</feature>
<dbReference type="InterPro" id="IPR057135">
    <property type="entry name" value="At4g27190-like_LRR"/>
</dbReference>
<evidence type="ECO:0000256" key="4">
    <source>
        <dbReference type="ARBA" id="ARBA00022840"/>
    </source>
</evidence>
<reference evidence="8" key="1">
    <citation type="submission" date="2022-06" db="EMBL/GenBank/DDBJ databases">
        <title>Uncovering the hologenomic basis of an extraordinary plant invasion.</title>
        <authorList>
            <person name="Bieker V.C."/>
            <person name="Martin M.D."/>
            <person name="Gilbert T."/>
            <person name="Hodgins K."/>
            <person name="Battlay P."/>
            <person name="Petersen B."/>
            <person name="Wilson J."/>
        </authorList>
    </citation>
    <scope>NUCLEOTIDE SEQUENCE</scope>
    <source>
        <strain evidence="8">AA19_3_7</strain>
        <tissue evidence="8">Leaf</tissue>
    </source>
</reference>
<comment type="caution">
    <text evidence="8">The sequence shown here is derived from an EMBL/GenBank/DDBJ whole genome shotgun (WGS) entry which is preliminary data.</text>
</comment>
<dbReference type="PRINTS" id="PR00364">
    <property type="entry name" value="DISEASERSIST"/>
</dbReference>
<evidence type="ECO:0000256" key="3">
    <source>
        <dbReference type="ARBA" id="ARBA00022821"/>
    </source>
</evidence>
<feature type="domain" description="Disease resistance protein At4g27190-like leucine-rich repeats" evidence="7">
    <location>
        <begin position="1161"/>
        <end position="1273"/>
    </location>
</feature>
<dbReference type="InterPro" id="IPR050905">
    <property type="entry name" value="Plant_NBS-LRR"/>
</dbReference>
<keyword evidence="9" id="KW-1185">Reference proteome</keyword>
<feature type="region of interest" description="Disordered" evidence="5">
    <location>
        <begin position="103"/>
        <end position="134"/>
    </location>
</feature>
<organism evidence="8 9">
    <name type="scientific">Ambrosia artemisiifolia</name>
    <name type="common">Common ragweed</name>
    <dbReference type="NCBI Taxonomy" id="4212"/>
    <lineage>
        <taxon>Eukaryota</taxon>
        <taxon>Viridiplantae</taxon>
        <taxon>Streptophyta</taxon>
        <taxon>Embryophyta</taxon>
        <taxon>Tracheophyta</taxon>
        <taxon>Spermatophyta</taxon>
        <taxon>Magnoliopsida</taxon>
        <taxon>eudicotyledons</taxon>
        <taxon>Gunneridae</taxon>
        <taxon>Pentapetalae</taxon>
        <taxon>asterids</taxon>
        <taxon>campanulids</taxon>
        <taxon>Asterales</taxon>
        <taxon>Asteraceae</taxon>
        <taxon>Asteroideae</taxon>
        <taxon>Heliantheae alliance</taxon>
        <taxon>Heliantheae</taxon>
        <taxon>Ambrosia</taxon>
    </lineage>
</organism>
<feature type="domain" description="Disease resistance protein At4g27190-like leucine-rich repeats" evidence="7">
    <location>
        <begin position="743"/>
        <end position="871"/>
    </location>
</feature>